<evidence type="ECO:0000256" key="3">
    <source>
        <dbReference type="ARBA" id="ARBA00022448"/>
    </source>
</evidence>
<dbReference type="InterPro" id="IPR001036">
    <property type="entry name" value="Acrflvin-R"/>
</dbReference>
<feature type="transmembrane region" description="Helical" evidence="8">
    <location>
        <begin position="529"/>
        <end position="551"/>
    </location>
</feature>
<dbReference type="GO" id="GO:0008324">
    <property type="term" value="F:monoatomic cation transmembrane transporter activity"/>
    <property type="evidence" value="ECO:0007669"/>
    <property type="project" value="InterPro"/>
</dbReference>
<evidence type="ECO:0000256" key="5">
    <source>
        <dbReference type="ARBA" id="ARBA00022692"/>
    </source>
</evidence>
<dbReference type="PANTHER" id="PTHR32063:SF12">
    <property type="entry name" value="CATION EFFLUX SYSTEM PROTEIN"/>
    <property type="match status" value="1"/>
</dbReference>
<feature type="transmembrane region" description="Helical" evidence="8">
    <location>
        <begin position="919"/>
        <end position="940"/>
    </location>
</feature>
<proteinExistence type="inferred from homology"/>
<keyword evidence="6 8" id="KW-1133">Transmembrane helix</keyword>
<evidence type="ECO:0000256" key="7">
    <source>
        <dbReference type="ARBA" id="ARBA00023136"/>
    </source>
</evidence>
<dbReference type="GO" id="GO:0042910">
    <property type="term" value="F:xenobiotic transmembrane transporter activity"/>
    <property type="evidence" value="ECO:0007669"/>
    <property type="project" value="TreeGrafter"/>
</dbReference>
<dbReference type="Gene3D" id="3.30.70.1320">
    <property type="entry name" value="Multidrug efflux transporter AcrB pore domain like"/>
    <property type="match status" value="1"/>
</dbReference>
<dbReference type="Gene3D" id="3.30.2090.10">
    <property type="entry name" value="Multidrug efflux transporter AcrB TolC docking domain, DN and DC subdomains"/>
    <property type="match status" value="2"/>
</dbReference>
<feature type="transmembrane region" description="Helical" evidence="8">
    <location>
        <begin position="869"/>
        <end position="886"/>
    </location>
</feature>
<dbReference type="Gene3D" id="3.30.70.1430">
    <property type="entry name" value="Multidrug efflux transporter AcrB pore domain"/>
    <property type="match status" value="2"/>
</dbReference>
<feature type="transmembrane region" description="Helical" evidence="8">
    <location>
        <begin position="368"/>
        <end position="385"/>
    </location>
</feature>
<dbReference type="STRING" id="320771.Cflav_PD5260"/>
<comment type="similarity">
    <text evidence="2">Belongs to the resistance-nodulation-cell division (RND) (TC 2.A.6) family.</text>
</comment>
<comment type="subcellular location">
    <subcellularLocation>
        <location evidence="1">Cell membrane</location>
        <topology evidence="1">Multi-pass membrane protein</topology>
    </subcellularLocation>
</comment>
<feature type="transmembrane region" description="Helical" evidence="8">
    <location>
        <begin position="961"/>
        <end position="984"/>
    </location>
</feature>
<dbReference type="Gene3D" id="1.20.1640.10">
    <property type="entry name" value="Multidrug efflux transporter AcrB transmembrane domain"/>
    <property type="match status" value="2"/>
</dbReference>
<keyword evidence="3" id="KW-0813">Transport</keyword>
<dbReference type="SUPFAM" id="SSF82866">
    <property type="entry name" value="Multidrug efflux transporter AcrB transmembrane domain"/>
    <property type="match status" value="2"/>
</dbReference>
<reference evidence="9 10" key="1">
    <citation type="journal article" date="2011" name="J. Bacteriol.">
        <title>Genome sequence of 'Pedosphaera parvula' Ellin514, an aerobic Verrucomicrobial isolate from pasture soil.</title>
        <authorList>
            <person name="Kant R."/>
            <person name="van Passel M.W."/>
            <person name="Sangwan P."/>
            <person name="Palva A."/>
            <person name="Lucas S."/>
            <person name="Copeland A."/>
            <person name="Lapidus A."/>
            <person name="Glavina Del Rio T."/>
            <person name="Dalin E."/>
            <person name="Tice H."/>
            <person name="Bruce D."/>
            <person name="Goodwin L."/>
            <person name="Pitluck S."/>
            <person name="Chertkov O."/>
            <person name="Larimer F.W."/>
            <person name="Land M.L."/>
            <person name="Hauser L."/>
            <person name="Brettin T.S."/>
            <person name="Detter J.C."/>
            <person name="Han S."/>
            <person name="de Vos W.M."/>
            <person name="Janssen P.H."/>
            <person name="Smidt H."/>
        </authorList>
    </citation>
    <scope>NUCLEOTIDE SEQUENCE [LARGE SCALE GENOMIC DNA]</scope>
    <source>
        <strain evidence="9 10">Ellin514</strain>
    </source>
</reference>
<comment type="caution">
    <text evidence="9">The sequence shown here is derived from an EMBL/GenBank/DDBJ whole genome shotgun (WGS) entry which is preliminary data.</text>
</comment>
<feature type="transmembrane region" description="Helical" evidence="8">
    <location>
        <begin position="441"/>
        <end position="461"/>
    </location>
</feature>
<dbReference type="Proteomes" id="UP000003688">
    <property type="component" value="Unassembled WGS sequence"/>
</dbReference>
<keyword evidence="7 8" id="KW-0472">Membrane</keyword>
<feature type="transmembrane region" description="Helical" evidence="8">
    <location>
        <begin position="996"/>
        <end position="1019"/>
    </location>
</feature>
<name>B9XCF7_PEDPL</name>
<keyword evidence="5 8" id="KW-0812">Transmembrane</keyword>
<organism evidence="9 10">
    <name type="scientific">Pedosphaera parvula (strain Ellin514)</name>
    <dbReference type="NCBI Taxonomy" id="320771"/>
    <lineage>
        <taxon>Bacteria</taxon>
        <taxon>Pseudomonadati</taxon>
        <taxon>Verrucomicrobiota</taxon>
        <taxon>Pedosphaerae</taxon>
        <taxon>Pedosphaerales</taxon>
        <taxon>Pedosphaeraceae</taxon>
        <taxon>Pedosphaera</taxon>
    </lineage>
</organism>
<gene>
    <name evidence="9" type="ORF">Cflav_PD5260</name>
</gene>
<dbReference type="Pfam" id="PF00873">
    <property type="entry name" value="ACR_tran"/>
    <property type="match status" value="1"/>
</dbReference>
<evidence type="ECO:0000256" key="1">
    <source>
        <dbReference type="ARBA" id="ARBA00004651"/>
    </source>
</evidence>
<dbReference type="Gene3D" id="3.30.70.1440">
    <property type="entry name" value="Multidrug efflux transporter AcrB pore domain"/>
    <property type="match status" value="1"/>
</dbReference>
<dbReference type="InterPro" id="IPR027463">
    <property type="entry name" value="AcrB_DN_DC_subdom"/>
</dbReference>
<dbReference type="PRINTS" id="PR00702">
    <property type="entry name" value="ACRIFLAVINRP"/>
</dbReference>
<dbReference type="NCBIfam" id="TIGR00914">
    <property type="entry name" value="2A0601"/>
    <property type="match status" value="1"/>
</dbReference>
<dbReference type="EMBL" id="ABOX02000004">
    <property type="protein sequence ID" value="EEF62625.1"/>
    <property type="molecule type" value="Genomic_DNA"/>
</dbReference>
<keyword evidence="10" id="KW-1185">Reference proteome</keyword>
<feature type="transmembrane region" description="Helical" evidence="8">
    <location>
        <begin position="397"/>
        <end position="420"/>
    </location>
</feature>
<dbReference type="PANTHER" id="PTHR32063">
    <property type="match status" value="1"/>
</dbReference>
<feature type="transmembrane region" description="Helical" evidence="8">
    <location>
        <begin position="893"/>
        <end position="913"/>
    </location>
</feature>
<dbReference type="GO" id="GO:0005886">
    <property type="term" value="C:plasma membrane"/>
    <property type="evidence" value="ECO:0007669"/>
    <property type="project" value="UniProtKB-SubCell"/>
</dbReference>
<dbReference type="RefSeq" id="WP_007413505.1">
    <property type="nucleotide sequence ID" value="NZ_ABOX02000004.1"/>
</dbReference>
<evidence type="ECO:0000256" key="4">
    <source>
        <dbReference type="ARBA" id="ARBA00022475"/>
    </source>
</evidence>
<sequence length="1031" mass="111753" precursor="true">MIGKLTSYALRHRAIVFALLVIFTLAGISAFRRLPVEAYPDVTNVQVQIITLFPGHAAEEVERLVTIPVENEMNGIPKRASMRSISLFGLSVVTIVFQDDASGDYVRNQAFQHLSAVTLPSGALASLSPDATPVGEIYRYTLHCKDGSMPPVELKALEDWVVERKLRTVAGVVDVVGFGGPTKQYQVLIDPTKLKSYNISLKQVFDALSNGNKNAGGSYIEHGPEMYVVRGLGFVRDTQDIAAIAVDTRNGVPIRIKDVGSVTIGEQLRLGRVGKGMPKEDQDDVVQGIVLLRKGENALEVLQRIRAKADEINEHDLPAGVQLIPHYDRTDLINRTLHTVRKNMMEGIGLVLLVLILFLGLGNFRSALVVALVVPLSLLGAFLLLDLRGIPANLISMGAIDFGIIVDSAVVVIENLLRLLEEKKGKVRSLPDTIVEAVSQMGRPILFSKAILLTAFIPLYTLQRVEGKIFKPMALTLTFALIAGTILALTVVPMLASLAVKNKIAEHESWVVRGLLRIYRPILDWALGARYWVIGGAVACLVLAGLTLPFIGSEFLPKLDEGSLWVRGFMPETIAPTDASKLVQKVRTILASFPEVKTVVSQLGRPDDGTDVNGFDIVECAVDLKPRSEWTTAKTREDLAEAMNRKLSEIPGMQFQFSQMIEDNVNEAISGIKSELSVKIFGENPDQLQALANKIADVIRKVPGATDVGTDELLGQPQVQISIDRGAIARAGLSISDVQSVVETSLGGTVATQILEGERAFDLVVKLAPKAVSDLNAIRHIPVFGSNGERLTLGALTSVDVRPGFARIFREENARRIAVKLSVRGRDLGSLVAEAQKKVSEAVLMPKGYRMEWTGSFENQQRAVKRLEIIVPITLVAIFFLLFTAFDSSKLAILILLNVPFAAVGGILALPLAGLSLSVSALVGFIALFGVSVQNGVLLVERIRELRWEGRPMMDAVREGAISRVRPVVMTAAMAALGLLPAALSHAVGAETSRPFAVVIIGGLITATLLTLLLLPILYPLFETEKVKEGA</sequence>
<feature type="transmembrane region" description="Helical" evidence="8">
    <location>
        <begin position="344"/>
        <end position="361"/>
    </location>
</feature>
<protein>
    <submittedName>
        <fullName evidence="9">Heavy metal efflux pump, CzcA family</fullName>
    </submittedName>
</protein>
<evidence type="ECO:0000256" key="8">
    <source>
        <dbReference type="SAM" id="Phobius"/>
    </source>
</evidence>
<accession>B9XCF7</accession>
<dbReference type="AlphaFoldDB" id="B9XCF7"/>
<keyword evidence="4" id="KW-1003">Cell membrane</keyword>
<evidence type="ECO:0000256" key="6">
    <source>
        <dbReference type="ARBA" id="ARBA00022989"/>
    </source>
</evidence>
<dbReference type="InterPro" id="IPR004763">
    <property type="entry name" value="CusA-like"/>
</dbReference>
<dbReference type="OrthoDB" id="9757876at2"/>
<dbReference type="SUPFAM" id="SSF82714">
    <property type="entry name" value="Multidrug efflux transporter AcrB TolC docking domain, DN and DC subdomains"/>
    <property type="match status" value="2"/>
</dbReference>
<evidence type="ECO:0000313" key="9">
    <source>
        <dbReference type="EMBL" id="EEF62625.1"/>
    </source>
</evidence>
<dbReference type="SUPFAM" id="SSF82693">
    <property type="entry name" value="Multidrug efflux transporter AcrB pore domain, PN1, PN2, PC1 and PC2 subdomains"/>
    <property type="match status" value="3"/>
</dbReference>
<feature type="transmembrane region" description="Helical" evidence="8">
    <location>
        <begin position="473"/>
        <end position="500"/>
    </location>
</feature>
<evidence type="ECO:0000256" key="2">
    <source>
        <dbReference type="ARBA" id="ARBA00010942"/>
    </source>
</evidence>
<evidence type="ECO:0000313" key="10">
    <source>
        <dbReference type="Proteomes" id="UP000003688"/>
    </source>
</evidence>